<dbReference type="AlphaFoldDB" id="A0AAV2UZG6"/>
<gene>
    <name evidence="1" type="ORF">LPO_3004</name>
</gene>
<dbReference type="Proteomes" id="UP000010102">
    <property type="component" value="Chromosome"/>
</dbReference>
<protein>
    <submittedName>
        <fullName evidence="1">Uncharacterized protein</fullName>
    </submittedName>
</protein>
<dbReference type="KEGG" id="lpo:LPO_3004"/>
<organism evidence="1 2">
    <name type="scientific">Legionella pneumophila subsp. pneumophila</name>
    <dbReference type="NCBI Taxonomy" id="91891"/>
    <lineage>
        <taxon>Bacteria</taxon>
        <taxon>Pseudomonadati</taxon>
        <taxon>Pseudomonadota</taxon>
        <taxon>Gammaproteobacteria</taxon>
        <taxon>Legionellales</taxon>
        <taxon>Legionellaceae</taxon>
        <taxon>Legionella</taxon>
    </lineage>
</organism>
<reference evidence="1 2" key="1">
    <citation type="submission" date="2011-07" db="EMBL/GenBank/DDBJ databases">
        <authorList>
            <person name="Genoscope - CEA"/>
        </authorList>
    </citation>
    <scope>NUCLEOTIDE SEQUENCE [LARGE SCALE GENOMIC DNA]</scope>
    <source>
        <strain evidence="2">lorraine</strain>
    </source>
</reference>
<accession>A0AAV2UZG6</accession>
<dbReference type="EMBL" id="FQ958210">
    <property type="protein sequence ID" value="CCD06941.1"/>
    <property type="molecule type" value="Genomic_DNA"/>
</dbReference>
<name>A0AAV2UZG6_LEGPN</name>
<proteinExistence type="predicted"/>
<evidence type="ECO:0000313" key="2">
    <source>
        <dbReference type="Proteomes" id="UP000010102"/>
    </source>
</evidence>
<evidence type="ECO:0000313" key="1">
    <source>
        <dbReference type="EMBL" id="CCD06941.1"/>
    </source>
</evidence>
<sequence>MENSSKEIVLHSQLLENLFAFKSKVSNVFRDVLGIHDVHHISLTNINGHSPYPLLLPWNLTDLTVFFGNMS</sequence>